<evidence type="ECO:0008006" key="9">
    <source>
        <dbReference type="Google" id="ProtNLM"/>
    </source>
</evidence>
<keyword evidence="2" id="KW-0863">Zinc-finger</keyword>
<evidence type="ECO:0000256" key="3">
    <source>
        <dbReference type="SAM" id="MobiDB-lite"/>
    </source>
</evidence>
<feature type="compositionally biased region" description="Low complexity" evidence="3">
    <location>
        <begin position="163"/>
        <end position="174"/>
    </location>
</feature>
<dbReference type="InterPro" id="IPR038718">
    <property type="entry name" value="SNF2-like_sf"/>
</dbReference>
<dbReference type="EMBL" id="CP008889">
    <property type="protein sequence ID" value="AIF41748.1"/>
    <property type="molecule type" value="Genomic_DNA"/>
</dbReference>
<dbReference type="RefSeq" id="WP_038569716.1">
    <property type="nucleotide sequence ID" value="NZ_CP008889.1"/>
</dbReference>
<dbReference type="Gene3D" id="3.40.50.10810">
    <property type="entry name" value="Tandem AAA-ATPase domain"/>
    <property type="match status" value="1"/>
</dbReference>
<sequence>MKFEPDEATWVLTSTDVGLAAVVGDGAFGRGLDYAIGGKVIALATADRGRVLMGTVTGNGLAPYQCLVTYKGEAGNGEPLWVSRCTCPVATECKHAVASILAARRALTSGVREGSVSRTSAPSGTRNAAESNVVPLFGGAAASSTSSWRDKLTASLGPDESQRAAARSASPSSDAWRAQVGLQFEPKARPASLTDSTPVQRFELKPTKLMRTGRWSRTATWLDARSSAGIAEAEEHQSEALRRFITPHKPRVGNGQTVYLDELGPGVWQALAELTDAGVTLMLAATPGEGVTLAEAAEVSLGVHRRDGGLVLTADVVGVDLEPEFGTATLVGDPAHGVAILDRGSLKLVPFHEPPHALLQPLLLGDVIEVPEADVPEFEAEFLPQIRRHTSVSDASQTLTDAVEPRLLLVVEPATVGKAKVETFFTYGERRLPSPPMGRGRQFSSEAAVIARAALPLSRLRLTRAVPAFDLWVKQTAELTGLEAVRLADAIPELRAIDGVDVVMKGELPAYEEAEDDPIVQVGVNEAGLATDWLDLQITISVDGQEVPYPNLIEAMRLGRDVMMLPSGTYFRLDSPQLLDIAKVLEEAQQLTDKKNDGLQISRYDIGLWDQLVGLGIVEAQRSQWQAAVEGLTRSGWNPESVELPPSFRATLRPYQLEGYAWLANLWDAGLGGVLADDMGLGKTIQTLAMLERARAAGELDTTPALVVAPTSVLGVWAREAAQFAPELKVKVLAETSKKRGTDVAEEIQWDASHVVVTSYAVARLDADAFHACRWRALILDEAQMVKNHTSQTFQAVKKIGAPFGLAISGTPLENSVMDVWSLFNLVAPGLFPRPEDFIRRYRKPIEQGEGHVATDALKGLQRRIGPLMLRRRKGDVAPDLPEKQVQRVDVAMSPQHERVYKRHLRREQQRLMGLLKDPDANRVEILAALTRLRRLALDPALVDDEFAGRSVSRKVETVVQQLAAIAAEGHRALVFSQFTDFLAIVREAAADAGVSTTYLDGSTRNRQQVVDEFKSGEADAFFISLKAGGTGLTLTEADYVIVLDPWWNPAAEDQAIDRAHRIGQTKHVMVYRYVSAGTIEEKVMELQEKKRKLFDDVVDAGAGGGRLTSDDIAGLLEG</sequence>
<evidence type="ECO:0000313" key="8">
    <source>
        <dbReference type="Proteomes" id="UP000027986"/>
    </source>
</evidence>
<feature type="region of interest" description="Disordered" evidence="3">
    <location>
        <begin position="112"/>
        <end position="132"/>
    </location>
</feature>
<name>A0A075JNN9_9MICO</name>
<dbReference type="Proteomes" id="UP000027986">
    <property type="component" value="Chromosome"/>
</dbReference>
<dbReference type="SMART" id="SM00490">
    <property type="entry name" value="HELICc"/>
    <property type="match status" value="1"/>
</dbReference>
<dbReference type="PROSITE" id="PS51192">
    <property type="entry name" value="HELICASE_ATP_BIND_1"/>
    <property type="match status" value="1"/>
</dbReference>
<evidence type="ECO:0000259" key="5">
    <source>
        <dbReference type="PROSITE" id="PS51192"/>
    </source>
</evidence>
<dbReference type="KEGG" id="dni:HX89_13400"/>
<dbReference type="SUPFAM" id="SSF52540">
    <property type="entry name" value="P-loop containing nucleoside triphosphate hydrolases"/>
    <property type="match status" value="2"/>
</dbReference>
<dbReference type="OrthoDB" id="9760715at2"/>
<dbReference type="GO" id="GO:0016787">
    <property type="term" value="F:hydrolase activity"/>
    <property type="evidence" value="ECO:0007669"/>
    <property type="project" value="UniProtKB-KW"/>
</dbReference>
<evidence type="ECO:0000313" key="7">
    <source>
        <dbReference type="EMBL" id="AIF41748.1"/>
    </source>
</evidence>
<feature type="region of interest" description="Disordered" evidence="3">
    <location>
        <begin position="151"/>
        <end position="174"/>
    </location>
</feature>
<keyword evidence="8" id="KW-1185">Reference proteome</keyword>
<evidence type="ECO:0000256" key="2">
    <source>
        <dbReference type="PROSITE-ProRule" id="PRU00325"/>
    </source>
</evidence>
<dbReference type="Gene3D" id="3.40.50.300">
    <property type="entry name" value="P-loop containing nucleotide triphosphate hydrolases"/>
    <property type="match status" value="1"/>
</dbReference>
<dbReference type="GO" id="GO:0005524">
    <property type="term" value="F:ATP binding"/>
    <property type="evidence" value="ECO:0007669"/>
    <property type="project" value="InterPro"/>
</dbReference>
<feature type="domain" description="SWIM-type" evidence="4">
    <location>
        <begin position="70"/>
        <end position="104"/>
    </location>
</feature>
<dbReference type="Pfam" id="PF00176">
    <property type="entry name" value="SNF2-rel_dom"/>
    <property type="match status" value="1"/>
</dbReference>
<dbReference type="InterPro" id="IPR007527">
    <property type="entry name" value="Znf_SWIM"/>
</dbReference>
<evidence type="ECO:0000259" key="4">
    <source>
        <dbReference type="PROSITE" id="PS50966"/>
    </source>
</evidence>
<dbReference type="SMART" id="SM00487">
    <property type="entry name" value="DEXDc"/>
    <property type="match status" value="1"/>
</dbReference>
<keyword evidence="1" id="KW-0378">Hydrolase</keyword>
<dbReference type="InterPro" id="IPR049730">
    <property type="entry name" value="SNF2/RAD54-like_C"/>
</dbReference>
<dbReference type="GeneID" id="41842036"/>
<reference evidence="7 8" key="1">
    <citation type="submission" date="2014-07" db="EMBL/GenBank/DDBJ databases">
        <title>Genome Sequencing of Dermacoccus nishinomiyaensis.</title>
        <authorList>
            <person name="Hong K.W."/>
            <person name="Chan K.G."/>
        </authorList>
    </citation>
    <scope>NUCLEOTIDE SEQUENCE [LARGE SCALE GENOMIC DNA]</scope>
    <source>
        <strain evidence="7 8">M25</strain>
    </source>
</reference>
<dbReference type="AlphaFoldDB" id="A0A075JNN9"/>
<feature type="domain" description="Helicase ATP-binding" evidence="5">
    <location>
        <begin position="664"/>
        <end position="830"/>
    </location>
</feature>
<protein>
    <recommendedName>
        <fullName evidence="9">DEAD/DEAH box helicase</fullName>
    </recommendedName>
</protein>
<evidence type="ECO:0000259" key="6">
    <source>
        <dbReference type="PROSITE" id="PS51194"/>
    </source>
</evidence>
<feature type="compositionally biased region" description="Polar residues" evidence="3">
    <location>
        <begin position="116"/>
        <end position="130"/>
    </location>
</feature>
<dbReference type="HOGENOM" id="CLU_000315_21_0_11"/>
<dbReference type="Pfam" id="PF00271">
    <property type="entry name" value="Helicase_C"/>
    <property type="match status" value="1"/>
</dbReference>
<dbReference type="PANTHER" id="PTHR10799">
    <property type="entry name" value="SNF2/RAD54 HELICASE FAMILY"/>
    <property type="match status" value="1"/>
</dbReference>
<accession>A0A075JNN9</accession>
<organism evidence="7 8">
    <name type="scientific">Dermacoccus nishinomiyaensis</name>
    <dbReference type="NCBI Taxonomy" id="1274"/>
    <lineage>
        <taxon>Bacteria</taxon>
        <taxon>Bacillati</taxon>
        <taxon>Actinomycetota</taxon>
        <taxon>Actinomycetes</taxon>
        <taxon>Micrococcales</taxon>
        <taxon>Dermacoccaceae</taxon>
        <taxon>Dermacoccus</taxon>
    </lineage>
</organism>
<dbReference type="InterPro" id="IPR014001">
    <property type="entry name" value="Helicase_ATP-bd"/>
</dbReference>
<keyword evidence="2" id="KW-0862">Zinc</keyword>
<dbReference type="InterPro" id="IPR000330">
    <property type="entry name" value="SNF2_N"/>
</dbReference>
<evidence type="ECO:0000256" key="1">
    <source>
        <dbReference type="ARBA" id="ARBA00022801"/>
    </source>
</evidence>
<dbReference type="PROSITE" id="PS51194">
    <property type="entry name" value="HELICASE_CTER"/>
    <property type="match status" value="1"/>
</dbReference>
<dbReference type="eggNOG" id="COG4715">
    <property type="taxonomic scope" value="Bacteria"/>
</dbReference>
<dbReference type="InterPro" id="IPR027417">
    <property type="entry name" value="P-loop_NTPase"/>
</dbReference>
<feature type="domain" description="Helicase C-terminal" evidence="6">
    <location>
        <begin position="958"/>
        <end position="1114"/>
    </location>
</feature>
<dbReference type="CDD" id="cd18793">
    <property type="entry name" value="SF2_C_SNF"/>
    <property type="match status" value="1"/>
</dbReference>
<keyword evidence="2" id="KW-0479">Metal-binding</keyword>
<dbReference type="GO" id="GO:0008270">
    <property type="term" value="F:zinc ion binding"/>
    <property type="evidence" value="ECO:0007669"/>
    <property type="project" value="UniProtKB-KW"/>
</dbReference>
<proteinExistence type="predicted"/>
<dbReference type="InterPro" id="IPR001650">
    <property type="entry name" value="Helicase_C-like"/>
</dbReference>
<dbReference type="PROSITE" id="PS50966">
    <property type="entry name" value="ZF_SWIM"/>
    <property type="match status" value="1"/>
</dbReference>
<dbReference type="eggNOG" id="COG0553">
    <property type="taxonomic scope" value="Bacteria"/>
</dbReference>
<gene>
    <name evidence="7" type="ORF">HX89_13400</name>
</gene>